<dbReference type="InterPro" id="IPR034660">
    <property type="entry name" value="DinB/YfiT-like"/>
</dbReference>
<dbReference type="SUPFAM" id="SSF109854">
    <property type="entry name" value="DinB/YfiT-like putative metalloenzymes"/>
    <property type="match status" value="1"/>
</dbReference>
<proteinExistence type="predicted"/>
<dbReference type="NCBIfam" id="TIGR03083">
    <property type="entry name" value="maleylpyruvate isomerase family mycothiol-dependent enzyme"/>
    <property type="match status" value="1"/>
</dbReference>
<dbReference type="EMBL" id="CP130472">
    <property type="protein sequence ID" value="WLS43048.1"/>
    <property type="molecule type" value="Genomic_DNA"/>
</dbReference>
<evidence type="ECO:0000313" key="4">
    <source>
        <dbReference type="Proteomes" id="UP001235874"/>
    </source>
</evidence>
<evidence type="ECO:0000259" key="1">
    <source>
        <dbReference type="Pfam" id="PF07398"/>
    </source>
</evidence>
<feature type="domain" description="MDMPI C-terminal" evidence="1">
    <location>
        <begin position="155"/>
        <end position="235"/>
    </location>
</feature>
<dbReference type="KEGG" id="mprn:Q3V37_16535"/>
<dbReference type="InterPro" id="IPR036527">
    <property type="entry name" value="SCP2_sterol-bd_dom_sf"/>
</dbReference>
<protein>
    <submittedName>
        <fullName evidence="3">Maleylpyruvate isomerase family mycothiol-dependent enzyme</fullName>
    </submittedName>
</protein>
<dbReference type="GO" id="GO:0046872">
    <property type="term" value="F:metal ion binding"/>
    <property type="evidence" value="ECO:0007669"/>
    <property type="project" value="InterPro"/>
</dbReference>
<dbReference type="GO" id="GO:0016853">
    <property type="term" value="F:isomerase activity"/>
    <property type="evidence" value="ECO:0007669"/>
    <property type="project" value="UniProtKB-KW"/>
</dbReference>
<name>A0AAJ6L3D0_9ACTN</name>
<dbReference type="Gene3D" id="3.30.1050.20">
    <property type="match status" value="1"/>
</dbReference>
<organism evidence="3 4">
    <name type="scientific">Micromonospora profundi</name>
    <dbReference type="NCBI Taxonomy" id="1420889"/>
    <lineage>
        <taxon>Bacteria</taxon>
        <taxon>Bacillati</taxon>
        <taxon>Actinomycetota</taxon>
        <taxon>Actinomycetes</taxon>
        <taxon>Micromonosporales</taxon>
        <taxon>Micromonosporaceae</taxon>
        <taxon>Micromonospora</taxon>
    </lineage>
</organism>
<dbReference type="InterPro" id="IPR024344">
    <property type="entry name" value="MDMPI_metal-binding"/>
</dbReference>
<dbReference type="Gene3D" id="1.20.120.450">
    <property type="entry name" value="dinb family like domain"/>
    <property type="match status" value="1"/>
</dbReference>
<keyword evidence="4" id="KW-1185">Reference proteome</keyword>
<keyword evidence="3" id="KW-0413">Isomerase</keyword>
<dbReference type="Proteomes" id="UP001235874">
    <property type="component" value="Chromosome"/>
</dbReference>
<feature type="domain" description="Mycothiol-dependent maleylpyruvate isomerase metal-binding" evidence="2">
    <location>
        <begin position="13"/>
        <end position="148"/>
    </location>
</feature>
<evidence type="ECO:0000259" key="2">
    <source>
        <dbReference type="Pfam" id="PF11716"/>
    </source>
</evidence>
<dbReference type="InterPro" id="IPR010872">
    <property type="entry name" value="MDMPI_C-term_domain"/>
</dbReference>
<dbReference type="InterPro" id="IPR017517">
    <property type="entry name" value="Maleyloyr_isom"/>
</dbReference>
<dbReference type="RefSeq" id="WP_306270410.1">
    <property type="nucleotide sequence ID" value="NZ_CP130472.1"/>
</dbReference>
<accession>A0AAJ6L3D0</accession>
<dbReference type="SUPFAM" id="SSF55718">
    <property type="entry name" value="SCP-like"/>
    <property type="match status" value="1"/>
</dbReference>
<gene>
    <name evidence="3" type="ORF">Q3V37_16535</name>
</gene>
<dbReference type="Pfam" id="PF07398">
    <property type="entry name" value="MDMPI_C"/>
    <property type="match status" value="1"/>
</dbReference>
<reference evidence="3 4" key="1">
    <citation type="submission" date="2023-07" db="EMBL/GenBank/DDBJ databases">
        <title>Micromonospora profundi TRM 95458 converts glycerol to a new osmotic compound.</title>
        <authorList>
            <person name="Lu D."/>
        </authorList>
    </citation>
    <scope>NUCLEOTIDE SEQUENCE [LARGE SCALE GENOMIC DNA]</scope>
    <source>
        <strain evidence="3 4">TRM95458</strain>
    </source>
</reference>
<dbReference type="AlphaFoldDB" id="A0AAJ6L3D0"/>
<evidence type="ECO:0000313" key="3">
    <source>
        <dbReference type="EMBL" id="WLS43048.1"/>
    </source>
</evidence>
<sequence length="238" mass="25351">MTTDPLLLMGEVDAATTRLMRTAASFDAADLAAASLLPGWSRGHVLAHLARNADGFVNLLTAARTGEPLPMYASLAARTADIEAGADRPPAEHLDDLRRSADRFAEAVEAMPAAAWGATVRARRGPWPAALLVWGRLREIEVHHLDLAANYRPGDWSEAFAHRLLREAASHHADGPTPPSMVLRFDGSQHDLVIGDRAGAPTVSGPASDLAAWLTGRDPGHTLTVAPDGPLPTPPEWI</sequence>
<dbReference type="Pfam" id="PF11716">
    <property type="entry name" value="MDMPI_N"/>
    <property type="match status" value="1"/>
</dbReference>